<dbReference type="InterPro" id="IPR010226">
    <property type="entry name" value="NADH_quinone_OxRdtase_chainI"/>
</dbReference>
<reference evidence="8 9" key="1">
    <citation type="submission" date="2019-02" db="EMBL/GenBank/DDBJ databases">
        <authorList>
            <person name="Goldberg S.R."/>
            <person name="Haltli B.A."/>
            <person name="Correa H."/>
            <person name="Russell K.G."/>
        </authorList>
    </citation>
    <scope>NUCLEOTIDE SEQUENCE [LARGE SCALE GENOMIC DNA]</scope>
    <source>
        <strain evidence="8 9">JCM 16186</strain>
    </source>
</reference>
<evidence type="ECO:0000256" key="2">
    <source>
        <dbReference type="ARBA" id="ARBA00022723"/>
    </source>
</evidence>
<evidence type="ECO:0000256" key="5">
    <source>
        <dbReference type="ARBA" id="ARBA00023014"/>
    </source>
</evidence>
<feature type="domain" description="4Fe-4S ferredoxin-type" evidence="7">
    <location>
        <begin position="67"/>
        <end position="98"/>
    </location>
</feature>
<keyword evidence="3" id="KW-0677">Repeat</keyword>
<keyword evidence="5" id="KW-0411">Iron-sulfur</keyword>
<dbReference type="SUPFAM" id="SSF54862">
    <property type="entry name" value="4Fe-4S ferredoxins"/>
    <property type="match status" value="1"/>
</dbReference>
<evidence type="ECO:0000313" key="9">
    <source>
        <dbReference type="Proteomes" id="UP000798808"/>
    </source>
</evidence>
<keyword evidence="1" id="KW-0004">4Fe-4S</keyword>
<dbReference type="RefSeq" id="WP_155171517.1">
    <property type="nucleotide sequence ID" value="NZ_BAAAFL010000024.1"/>
</dbReference>
<keyword evidence="9" id="KW-1185">Reference proteome</keyword>
<name>A0ABW9RMT6_9BACT</name>
<proteinExistence type="predicted"/>
<feature type="compositionally biased region" description="Basic and acidic residues" evidence="6">
    <location>
        <begin position="222"/>
        <end position="234"/>
    </location>
</feature>
<dbReference type="Proteomes" id="UP000798808">
    <property type="component" value="Unassembled WGS sequence"/>
</dbReference>
<organism evidence="8 9">
    <name type="scientific">Fulvivirga kasyanovii</name>
    <dbReference type="NCBI Taxonomy" id="396812"/>
    <lineage>
        <taxon>Bacteria</taxon>
        <taxon>Pseudomonadati</taxon>
        <taxon>Bacteroidota</taxon>
        <taxon>Cytophagia</taxon>
        <taxon>Cytophagales</taxon>
        <taxon>Fulvivirgaceae</taxon>
        <taxon>Fulvivirga</taxon>
    </lineage>
</organism>
<dbReference type="PANTHER" id="PTHR10849">
    <property type="entry name" value="NADH DEHYDROGENASE UBIQUINONE IRON-SULFUR PROTEIN 8, MITOCHONDRIAL"/>
    <property type="match status" value="1"/>
</dbReference>
<gene>
    <name evidence="8" type="ORF">E1163_10760</name>
</gene>
<protein>
    <submittedName>
        <fullName evidence="8">4Fe-4S dicluster domain-containing protein</fullName>
    </submittedName>
</protein>
<comment type="caution">
    <text evidence="8">The sequence shown here is derived from an EMBL/GenBank/DDBJ whole genome shotgun (WGS) entry which is preliminary data.</text>
</comment>
<evidence type="ECO:0000313" key="8">
    <source>
        <dbReference type="EMBL" id="MTI25424.1"/>
    </source>
</evidence>
<sequence length="271" mass="30201">MNHSYWSNIGQTIKTLWGGLQITFKHILQARTSQKPVPVCNTDYFKQDKGLVTVQYPHESFPIPDNGRYRLHNEIDDCIVCDKCAKICPVDCIDIDPIRAVGEIGKTSDGTSKRIYAAKFDIDMGKCCFCGLCTTVCPTECLTMTKTYDFSEYDVDDHTYSFATMTPLEILEKRKELEEFEKQKAAAKEQAAPAATETAEKKPAAKPKMGGAKPVFKPKIKKTGETPSEPKADTDTDTEPSAKPKPKIRPKPVMKPKPVIKKKDKGEDSDG</sequence>
<evidence type="ECO:0000256" key="4">
    <source>
        <dbReference type="ARBA" id="ARBA00023004"/>
    </source>
</evidence>
<dbReference type="Gene3D" id="3.30.70.3270">
    <property type="match status" value="1"/>
</dbReference>
<evidence type="ECO:0000259" key="7">
    <source>
        <dbReference type="PROSITE" id="PS51379"/>
    </source>
</evidence>
<dbReference type="InterPro" id="IPR017900">
    <property type="entry name" value="4Fe4S_Fe_S_CS"/>
</dbReference>
<dbReference type="EMBL" id="SMLW01000513">
    <property type="protein sequence ID" value="MTI25424.1"/>
    <property type="molecule type" value="Genomic_DNA"/>
</dbReference>
<dbReference type="PROSITE" id="PS51379">
    <property type="entry name" value="4FE4S_FER_2"/>
    <property type="match status" value="2"/>
</dbReference>
<feature type="domain" description="4Fe-4S ferredoxin-type" evidence="7">
    <location>
        <begin position="118"/>
        <end position="147"/>
    </location>
</feature>
<keyword evidence="4" id="KW-0408">Iron</keyword>
<feature type="compositionally biased region" description="Basic residues" evidence="6">
    <location>
        <begin position="244"/>
        <end position="263"/>
    </location>
</feature>
<dbReference type="PROSITE" id="PS00198">
    <property type="entry name" value="4FE4S_FER_1"/>
    <property type="match status" value="1"/>
</dbReference>
<evidence type="ECO:0000256" key="6">
    <source>
        <dbReference type="SAM" id="MobiDB-lite"/>
    </source>
</evidence>
<feature type="compositionally biased region" description="Low complexity" evidence="6">
    <location>
        <begin position="188"/>
        <end position="197"/>
    </location>
</feature>
<dbReference type="InterPro" id="IPR017896">
    <property type="entry name" value="4Fe4S_Fe-S-bd"/>
</dbReference>
<dbReference type="Pfam" id="PF12838">
    <property type="entry name" value="Fer4_7"/>
    <property type="match status" value="1"/>
</dbReference>
<feature type="region of interest" description="Disordered" evidence="6">
    <location>
        <begin position="181"/>
        <end position="271"/>
    </location>
</feature>
<keyword evidence="2" id="KW-0479">Metal-binding</keyword>
<evidence type="ECO:0000256" key="1">
    <source>
        <dbReference type="ARBA" id="ARBA00022485"/>
    </source>
</evidence>
<accession>A0ABW9RMT6</accession>
<evidence type="ECO:0000256" key="3">
    <source>
        <dbReference type="ARBA" id="ARBA00022737"/>
    </source>
</evidence>